<dbReference type="UniPathway" id="UPA00253"/>
<evidence type="ECO:0000256" key="3">
    <source>
        <dbReference type="ARBA" id="ARBA00022676"/>
    </source>
</evidence>
<comment type="similarity">
    <text evidence="1">Belongs to the NAPRTase family.</text>
</comment>
<keyword evidence="3 9" id="KW-0328">Glycosyltransferase</keyword>
<evidence type="ECO:0000256" key="7">
    <source>
        <dbReference type="ARBA" id="ARBA00035036"/>
    </source>
</evidence>
<proteinExistence type="inferred from homology"/>
<feature type="domain" description="Nicotinate/nicotinamide phosphoribosyltransferase" evidence="8">
    <location>
        <begin position="14"/>
        <end position="58"/>
    </location>
</feature>
<dbReference type="AlphaFoldDB" id="A0A8J5MT53"/>
<dbReference type="Proteomes" id="UP000747542">
    <property type="component" value="Unassembled WGS sequence"/>
</dbReference>
<dbReference type="EC" id="2.4.2.12" evidence="6"/>
<evidence type="ECO:0000256" key="2">
    <source>
        <dbReference type="ARBA" id="ARBA00022642"/>
    </source>
</evidence>
<evidence type="ECO:0000256" key="4">
    <source>
        <dbReference type="ARBA" id="ARBA00022679"/>
    </source>
</evidence>
<feature type="non-terminal residue" evidence="9">
    <location>
        <position position="1"/>
    </location>
</feature>
<feature type="domain" description="Nicotinate/nicotinamide phosphoribosyltransferase" evidence="8">
    <location>
        <begin position="60"/>
        <end position="101"/>
    </location>
</feature>
<dbReference type="InterPro" id="IPR041525">
    <property type="entry name" value="N/Namide_PRibTrfase"/>
</dbReference>
<comment type="pathway">
    <text evidence="5">Cofactor biosynthesis; NAD(+) biosynthesis; nicotinamide D-ribonucleotide from 5-phospho-alpha-D-ribose 1-diphosphate and nicotinamide: step 1/1.</text>
</comment>
<dbReference type="SUPFAM" id="SSF51690">
    <property type="entry name" value="Nicotinate/Quinolinate PRTase C-terminal domain-like"/>
    <property type="match status" value="1"/>
</dbReference>
<evidence type="ECO:0000256" key="1">
    <source>
        <dbReference type="ARBA" id="ARBA00010897"/>
    </source>
</evidence>
<evidence type="ECO:0000313" key="9">
    <source>
        <dbReference type="EMBL" id="KAG7162469.1"/>
    </source>
</evidence>
<reference evidence="9" key="1">
    <citation type="journal article" date="2021" name="Sci. Adv.">
        <title>The American lobster genome reveals insights on longevity, neural, and immune adaptations.</title>
        <authorList>
            <person name="Polinski J.M."/>
            <person name="Zimin A.V."/>
            <person name="Clark K.F."/>
            <person name="Kohn A.B."/>
            <person name="Sadowski N."/>
            <person name="Timp W."/>
            <person name="Ptitsyn A."/>
            <person name="Khanna P."/>
            <person name="Romanova D.Y."/>
            <person name="Williams P."/>
            <person name="Greenwood S.J."/>
            <person name="Moroz L.L."/>
            <person name="Walt D.R."/>
            <person name="Bodnar A.G."/>
        </authorList>
    </citation>
    <scope>NUCLEOTIDE SEQUENCE</scope>
    <source>
        <strain evidence="9">GMGI-L3</strain>
    </source>
</reference>
<organism evidence="9 10">
    <name type="scientific">Homarus americanus</name>
    <name type="common">American lobster</name>
    <dbReference type="NCBI Taxonomy" id="6706"/>
    <lineage>
        <taxon>Eukaryota</taxon>
        <taxon>Metazoa</taxon>
        <taxon>Ecdysozoa</taxon>
        <taxon>Arthropoda</taxon>
        <taxon>Crustacea</taxon>
        <taxon>Multicrustacea</taxon>
        <taxon>Malacostraca</taxon>
        <taxon>Eumalacostraca</taxon>
        <taxon>Eucarida</taxon>
        <taxon>Decapoda</taxon>
        <taxon>Pleocyemata</taxon>
        <taxon>Astacidea</taxon>
        <taxon>Nephropoidea</taxon>
        <taxon>Nephropidae</taxon>
        <taxon>Homarus</taxon>
    </lineage>
</organism>
<dbReference type="PANTHER" id="PTHR43816:SF1">
    <property type="entry name" value="NICOTINAMIDE PHOSPHORIBOSYLTRANSFERASE"/>
    <property type="match status" value="1"/>
</dbReference>
<dbReference type="InterPro" id="IPR013785">
    <property type="entry name" value="Aldolase_TIM"/>
</dbReference>
<dbReference type="InterPro" id="IPR016471">
    <property type="entry name" value="Nicotinamide_PRibTrfase"/>
</dbReference>
<dbReference type="Pfam" id="PF04095">
    <property type="entry name" value="NAPRTase"/>
    <property type="match status" value="2"/>
</dbReference>
<dbReference type="GO" id="GO:0009435">
    <property type="term" value="P:NAD+ biosynthetic process"/>
    <property type="evidence" value="ECO:0007669"/>
    <property type="project" value="UniProtKB-UniPathway"/>
</dbReference>
<evidence type="ECO:0000256" key="6">
    <source>
        <dbReference type="ARBA" id="ARBA00035024"/>
    </source>
</evidence>
<keyword evidence="2" id="KW-0662">Pyridine nucleotide biosynthesis</keyword>
<dbReference type="PANTHER" id="PTHR43816">
    <property type="entry name" value="NICOTINAMIDE PHOSPHORIBOSYLTRANSFERASE"/>
    <property type="match status" value="1"/>
</dbReference>
<evidence type="ECO:0000256" key="5">
    <source>
        <dbReference type="ARBA" id="ARBA00035007"/>
    </source>
</evidence>
<gene>
    <name evidence="9" type="primary">Nampt-L1</name>
    <name evidence="9" type="ORF">Hamer_G008017</name>
</gene>
<keyword evidence="4" id="KW-0808">Transferase</keyword>
<dbReference type="Gene3D" id="3.20.20.70">
    <property type="entry name" value="Aldolase class I"/>
    <property type="match status" value="1"/>
</dbReference>
<comment type="caution">
    <text evidence="9">The sequence shown here is derived from an EMBL/GenBank/DDBJ whole genome shotgun (WGS) entry which is preliminary data.</text>
</comment>
<dbReference type="EMBL" id="JAHLQT010027705">
    <property type="protein sequence ID" value="KAG7162469.1"/>
    <property type="molecule type" value="Genomic_DNA"/>
</dbReference>
<name>A0A8J5MT53_HOMAM</name>
<keyword evidence="10" id="KW-1185">Reference proteome</keyword>
<evidence type="ECO:0000313" key="10">
    <source>
        <dbReference type="Proteomes" id="UP000747542"/>
    </source>
</evidence>
<dbReference type="GO" id="GO:0047280">
    <property type="term" value="F:nicotinamide phosphoribosyltransferase activity"/>
    <property type="evidence" value="ECO:0007669"/>
    <property type="project" value="UniProtKB-EC"/>
</dbReference>
<dbReference type="InterPro" id="IPR036068">
    <property type="entry name" value="Nicotinate_pribotase-like_C"/>
</dbReference>
<evidence type="ECO:0000259" key="8">
    <source>
        <dbReference type="Pfam" id="PF04095"/>
    </source>
</evidence>
<protein>
    <recommendedName>
        <fullName evidence="7">Nicotinamide phosphoribosyltransferase</fullName>
        <ecNumber evidence="6">2.4.2.12</ecNumber>
    </recommendedName>
</protein>
<accession>A0A8J5MT53</accession>
<sequence>MIVFISTGAVACVSDSYDIWKCCEKIWGEELRDAVIKRGKNGGTLLIRPDSGDPPSVVLKVDRDTQKCAYKCSYAVINGEGVDVYKQPISDPSKTSKKGRLALHHVNGTYVTLEGGRSDPKL</sequence>